<accession>A0A1B2J9V7</accession>
<dbReference type="OrthoDB" id="10333820at2759"/>
<feature type="compositionally biased region" description="Basic and acidic residues" evidence="2">
    <location>
        <begin position="756"/>
        <end position="766"/>
    </location>
</feature>
<organism evidence="3 4">
    <name type="scientific">Komagataella pastoris</name>
    <name type="common">Yeast</name>
    <name type="synonym">Pichia pastoris</name>
    <dbReference type="NCBI Taxonomy" id="4922"/>
    <lineage>
        <taxon>Eukaryota</taxon>
        <taxon>Fungi</taxon>
        <taxon>Dikarya</taxon>
        <taxon>Ascomycota</taxon>
        <taxon>Saccharomycotina</taxon>
        <taxon>Pichiomycetes</taxon>
        <taxon>Pichiales</taxon>
        <taxon>Pichiaceae</taxon>
        <taxon>Komagataella</taxon>
    </lineage>
</organism>
<protein>
    <submittedName>
        <fullName evidence="3">BA75_00946T0</fullName>
    </submittedName>
</protein>
<reference evidence="3 4" key="1">
    <citation type="submission" date="2016-02" db="EMBL/GenBank/DDBJ databases">
        <title>Comparative genomic and transcriptomic foundation for Pichia pastoris.</title>
        <authorList>
            <person name="Love K.R."/>
            <person name="Shah K.A."/>
            <person name="Whittaker C.A."/>
            <person name="Wu J."/>
            <person name="Bartlett M.C."/>
            <person name="Ma D."/>
            <person name="Leeson R.L."/>
            <person name="Priest M."/>
            <person name="Young S.K."/>
            <person name="Love J.C."/>
        </authorList>
    </citation>
    <scope>NUCLEOTIDE SEQUENCE [LARGE SCALE GENOMIC DNA]</scope>
    <source>
        <strain evidence="3 4">ATCC 28485</strain>
    </source>
</reference>
<feature type="coiled-coil region" evidence="1">
    <location>
        <begin position="524"/>
        <end position="617"/>
    </location>
</feature>
<feature type="compositionally biased region" description="Low complexity" evidence="2">
    <location>
        <begin position="792"/>
        <end position="805"/>
    </location>
</feature>
<dbReference type="AlphaFoldDB" id="A0A1B2J9V7"/>
<sequence>MSWYGAVINHILIKSDIVHNSNSKYESNAYTSEYQEFVRENTFNLYLQAKYLLRFLTTAQRAYLPQVSKEAQITSDYLIQQLDLGLSDEAEFHYRFLSFLSLLSYVKPASNFFQREELFINDTESQDMKVMRITINLCILAIFARTFSSNLLSDTHATVLGDIVARFHDLFAIADESCPKSIAYHLVIDLLLYNKFPKEMSTLSLEQMRSRISSAESMLELNHPPGLWKVAGIEKNDISNSALSKLRKAHDIKNMNRMLLSFVDREYSKLPLEEIDRIHVGESHNIISRATAQLNLPIGKRKNSDATSIIRGLLEELKTAKKRLNADKSVQSPTDTNRELKTKAHEAKSKLNQFETRKSTYTDHVTESITTKDPRPQVRNSSDDDRYKYLMNLLRERDNEIIKVSTENRGKTQHIKRLEEEHKQKVDQMNKTMFANTQKIAELERSLSENAKSPSSRYASHILERKLREAEEKLNQFKTARPLPLSLSTEQINQQSNQSAKTIQELSGRLHQCMYTVTLREMRIRELAAHIANLTKQLEAKDQLITNAQQLIERQKVHLLQLGNDYFSASQEKESLKQKLNTLTNRNNAINNPTPKLSDTETKLVQLESELSNCQKLLETRTVEREIQNNTIIGLQDLLRTREQDLHLIVEEERQFKDLVSEKDRLLDVQDKNALSLRLQLGFASHNVIDLNQLLPVQKTLGATTSLELINFQTDIKTLYVVNDVMDKIRVKVNGKKQRVVPTSDSTNKALDFPTENDRPLQKELRGQVQHHTTNENEKFTHNPLDSSQKDSIQTHSTSSSIHYTTNEETPSKRFKISN</sequence>
<name>A0A1B2J9V7_PICPA</name>
<keyword evidence="1" id="KW-0175">Coiled coil</keyword>
<gene>
    <name evidence="3" type="ORF">ATY40_BA7500946</name>
</gene>
<proteinExistence type="predicted"/>
<dbReference type="Proteomes" id="UP000094565">
    <property type="component" value="Chromosome 1"/>
</dbReference>
<evidence type="ECO:0000256" key="1">
    <source>
        <dbReference type="SAM" id="Coils"/>
    </source>
</evidence>
<keyword evidence="4" id="KW-1185">Reference proteome</keyword>
<evidence type="ECO:0000313" key="4">
    <source>
        <dbReference type="Proteomes" id="UP000094565"/>
    </source>
</evidence>
<dbReference type="EMBL" id="CP014584">
    <property type="protein sequence ID" value="ANZ74789.1"/>
    <property type="molecule type" value="Genomic_DNA"/>
</dbReference>
<feature type="region of interest" description="Disordered" evidence="2">
    <location>
        <begin position="362"/>
        <end position="383"/>
    </location>
</feature>
<evidence type="ECO:0000313" key="3">
    <source>
        <dbReference type="EMBL" id="ANZ74789.1"/>
    </source>
</evidence>
<evidence type="ECO:0000256" key="2">
    <source>
        <dbReference type="SAM" id="MobiDB-lite"/>
    </source>
</evidence>
<feature type="region of interest" description="Disordered" evidence="2">
    <location>
        <begin position="737"/>
        <end position="819"/>
    </location>
</feature>